<name>A0A1G9L5U7_9FIRM</name>
<proteinExistence type="predicted"/>
<protein>
    <submittedName>
        <fullName evidence="1">Uncharacterized protein</fullName>
    </submittedName>
</protein>
<dbReference type="EMBL" id="FNHB01000001">
    <property type="protein sequence ID" value="SDL57332.1"/>
    <property type="molecule type" value="Genomic_DNA"/>
</dbReference>
<reference evidence="1 2" key="1">
    <citation type="submission" date="2016-10" db="EMBL/GenBank/DDBJ databases">
        <authorList>
            <person name="de Groot N.N."/>
        </authorList>
    </citation>
    <scope>NUCLEOTIDE SEQUENCE [LARGE SCALE GENOMIC DNA]</scope>
    <source>
        <strain evidence="1 2">DSM 1736</strain>
    </source>
</reference>
<dbReference type="AlphaFoldDB" id="A0A1G9L5U7"/>
<evidence type="ECO:0000313" key="2">
    <source>
        <dbReference type="Proteomes" id="UP000214880"/>
    </source>
</evidence>
<dbReference type="STRING" id="146817.SAMN04488502_101244"/>
<organism evidence="1 2">
    <name type="scientific">Dendrosporobacter quercicolus</name>
    <dbReference type="NCBI Taxonomy" id="146817"/>
    <lineage>
        <taxon>Bacteria</taxon>
        <taxon>Bacillati</taxon>
        <taxon>Bacillota</taxon>
        <taxon>Negativicutes</taxon>
        <taxon>Selenomonadales</taxon>
        <taxon>Sporomusaceae</taxon>
        <taxon>Dendrosporobacter</taxon>
    </lineage>
</organism>
<dbReference type="Proteomes" id="UP000214880">
    <property type="component" value="Unassembled WGS sequence"/>
</dbReference>
<sequence length="108" mass="12413">MQKRATALPELLAPLSAGKVMLVLELLQPDLLDQLEHCLDFIQELQLPMNSTQNALDDFLIKRYMVLEDSLESLSSNTLASTMKFFEQPKYRNIINTHAFVDGLQYKR</sequence>
<evidence type="ECO:0000313" key="1">
    <source>
        <dbReference type="EMBL" id="SDL57332.1"/>
    </source>
</evidence>
<gene>
    <name evidence="1" type="ORF">SAMN04488502_101244</name>
</gene>
<accession>A0A1G9L5U7</accession>
<keyword evidence="2" id="KW-1185">Reference proteome</keyword>